<gene>
    <name evidence="1" type="ORF">CRHIZ90672A_00002150</name>
</gene>
<comment type="caution">
    <text evidence="1">The sequence shown here is derived from an EMBL/GenBank/DDBJ whole genome shotgun (WGS) entry which is preliminary data.</text>
</comment>
<sequence>MESSRHRVLKGLNLDDKSVPIYHGSTSFFNRLNRPFPIPIESSLVLDPAIIQLRIQTRLHTYGMIVTSSQIRLIIG</sequence>
<evidence type="ECO:0000313" key="2">
    <source>
        <dbReference type="Proteomes" id="UP000696573"/>
    </source>
</evidence>
<organism evidence="1 2">
    <name type="scientific">Clonostachys rhizophaga</name>
    <dbReference type="NCBI Taxonomy" id="160324"/>
    <lineage>
        <taxon>Eukaryota</taxon>
        <taxon>Fungi</taxon>
        <taxon>Dikarya</taxon>
        <taxon>Ascomycota</taxon>
        <taxon>Pezizomycotina</taxon>
        <taxon>Sordariomycetes</taxon>
        <taxon>Hypocreomycetidae</taxon>
        <taxon>Hypocreales</taxon>
        <taxon>Bionectriaceae</taxon>
        <taxon>Clonostachys</taxon>
    </lineage>
</organism>
<proteinExistence type="predicted"/>
<name>A0A9N9VQP8_9HYPO</name>
<dbReference type="Proteomes" id="UP000696573">
    <property type="component" value="Unassembled WGS sequence"/>
</dbReference>
<protein>
    <submittedName>
        <fullName evidence="1">Uncharacterized protein</fullName>
    </submittedName>
</protein>
<accession>A0A9N9VQP8</accession>
<keyword evidence="2" id="KW-1185">Reference proteome</keyword>
<evidence type="ECO:0000313" key="1">
    <source>
        <dbReference type="EMBL" id="CAH0028175.1"/>
    </source>
</evidence>
<dbReference type="AlphaFoldDB" id="A0A9N9VQP8"/>
<dbReference type="EMBL" id="CABFNQ020000730">
    <property type="protein sequence ID" value="CAH0028175.1"/>
    <property type="molecule type" value="Genomic_DNA"/>
</dbReference>
<reference evidence="1" key="1">
    <citation type="submission" date="2021-10" db="EMBL/GenBank/DDBJ databases">
        <authorList>
            <person name="Piombo E."/>
        </authorList>
    </citation>
    <scope>NUCLEOTIDE SEQUENCE</scope>
</reference>